<keyword evidence="6" id="KW-0540">Nuclease</keyword>
<keyword evidence="14" id="KW-1185">Reference proteome</keyword>
<dbReference type="GO" id="GO:0003676">
    <property type="term" value="F:nucleic acid binding"/>
    <property type="evidence" value="ECO:0007669"/>
    <property type="project" value="InterPro"/>
</dbReference>
<dbReference type="GO" id="GO:0004523">
    <property type="term" value="F:RNA-DNA hybrid ribonuclease activity"/>
    <property type="evidence" value="ECO:0007669"/>
    <property type="project" value="UniProtKB-EC"/>
</dbReference>
<comment type="catalytic activity">
    <reaction evidence="1">
        <text>Endonucleolytic cleavage to 5'-phosphomonoester.</text>
        <dbReference type="EC" id="3.1.26.4"/>
    </reaction>
</comment>
<dbReference type="PROSITE" id="PS50879">
    <property type="entry name" value="RNASE_H_1"/>
    <property type="match status" value="1"/>
</dbReference>
<evidence type="ECO:0000313" key="13">
    <source>
        <dbReference type="EMBL" id="GEA81188.1"/>
    </source>
</evidence>
<dbReference type="InterPro" id="IPR022892">
    <property type="entry name" value="RNaseHI"/>
</dbReference>
<dbReference type="InterPro" id="IPR050092">
    <property type="entry name" value="RNase_H"/>
</dbReference>
<evidence type="ECO:0000256" key="10">
    <source>
        <dbReference type="ARBA" id="ARBA00022842"/>
    </source>
</evidence>
<accession>A0A4Y3KDU6</accession>
<proteinExistence type="inferred from homology"/>
<dbReference type="Proteomes" id="UP000315842">
    <property type="component" value="Unassembled WGS sequence"/>
</dbReference>
<evidence type="ECO:0000256" key="8">
    <source>
        <dbReference type="ARBA" id="ARBA00022759"/>
    </source>
</evidence>
<dbReference type="PANTHER" id="PTHR10642">
    <property type="entry name" value="RIBONUCLEASE H1"/>
    <property type="match status" value="1"/>
</dbReference>
<comment type="cofactor">
    <cofactor evidence="2">
        <name>Mg(2+)</name>
        <dbReference type="ChEBI" id="CHEBI:18420"/>
    </cofactor>
</comment>
<feature type="compositionally biased region" description="Pro residues" evidence="11">
    <location>
        <begin position="146"/>
        <end position="157"/>
    </location>
</feature>
<dbReference type="SUPFAM" id="SSF53098">
    <property type="entry name" value="Ribonuclease H-like"/>
    <property type="match status" value="1"/>
</dbReference>
<sequence>MITVSTDGSCLRNPGGAIGWAWANHDGTSASGGAPSGTNQVAELTAVLEAVLAHPGPEPLRIEADSQYAIKCSSEWVHGWRRRGWRTASGGPVQNLALVQAIDQAIRERTGPVTFSWVRGHRGDRFNERADELAGIAARAARAGTLPPPPTSAPPTPTVDSGATAPAVDSEATAPTVVDPVVAPASSADTRSNPGLVGEAPAEPVLVPASAAGTRSNPGLVGMDPLF</sequence>
<dbReference type="PANTHER" id="PTHR10642:SF26">
    <property type="entry name" value="RIBONUCLEASE H1"/>
    <property type="match status" value="1"/>
</dbReference>
<comment type="caution">
    <text evidence="13">The sequence shown here is derived from an EMBL/GenBank/DDBJ whole genome shotgun (WGS) entry which is preliminary data.</text>
</comment>
<dbReference type="GO" id="GO:0043137">
    <property type="term" value="P:DNA replication, removal of RNA primer"/>
    <property type="evidence" value="ECO:0007669"/>
    <property type="project" value="TreeGrafter"/>
</dbReference>
<feature type="region of interest" description="Disordered" evidence="11">
    <location>
        <begin position="143"/>
        <end position="179"/>
    </location>
</feature>
<evidence type="ECO:0000256" key="11">
    <source>
        <dbReference type="SAM" id="MobiDB-lite"/>
    </source>
</evidence>
<keyword evidence="10" id="KW-0460">Magnesium</keyword>
<keyword evidence="9" id="KW-0378">Hydrolase</keyword>
<evidence type="ECO:0000256" key="4">
    <source>
        <dbReference type="ARBA" id="ARBA00011245"/>
    </source>
</evidence>
<name>A0A4Y3KDU6_CELUD</name>
<dbReference type="GO" id="GO:0046872">
    <property type="term" value="F:metal ion binding"/>
    <property type="evidence" value="ECO:0007669"/>
    <property type="project" value="UniProtKB-KW"/>
</dbReference>
<gene>
    <name evidence="13" type="ORF">CUD01_16320</name>
</gene>
<dbReference type="InterPro" id="IPR012337">
    <property type="entry name" value="RNaseH-like_sf"/>
</dbReference>
<comment type="subunit">
    <text evidence="4">Monomer.</text>
</comment>
<dbReference type="RefSeq" id="WP_141320206.1">
    <property type="nucleotide sequence ID" value="NZ_BJLP01000024.1"/>
</dbReference>
<evidence type="ECO:0000256" key="3">
    <source>
        <dbReference type="ARBA" id="ARBA00005300"/>
    </source>
</evidence>
<evidence type="ECO:0000313" key="14">
    <source>
        <dbReference type="Proteomes" id="UP000315842"/>
    </source>
</evidence>
<comment type="similarity">
    <text evidence="3">Belongs to the RNase H family.</text>
</comment>
<organism evidence="13 14">
    <name type="scientific">Cellulomonas uda</name>
    <dbReference type="NCBI Taxonomy" id="1714"/>
    <lineage>
        <taxon>Bacteria</taxon>
        <taxon>Bacillati</taxon>
        <taxon>Actinomycetota</taxon>
        <taxon>Actinomycetes</taxon>
        <taxon>Micrococcales</taxon>
        <taxon>Cellulomonadaceae</taxon>
        <taxon>Cellulomonas</taxon>
    </lineage>
</organism>
<dbReference type="Gene3D" id="3.30.420.10">
    <property type="entry name" value="Ribonuclease H-like superfamily/Ribonuclease H"/>
    <property type="match status" value="1"/>
</dbReference>
<dbReference type="Pfam" id="PF00075">
    <property type="entry name" value="RNase_H"/>
    <property type="match status" value="1"/>
</dbReference>
<evidence type="ECO:0000259" key="12">
    <source>
        <dbReference type="PROSITE" id="PS50879"/>
    </source>
</evidence>
<dbReference type="InterPro" id="IPR036397">
    <property type="entry name" value="RNaseH_sf"/>
</dbReference>
<dbReference type="CDD" id="cd09278">
    <property type="entry name" value="RNase_HI_prokaryote_like"/>
    <property type="match status" value="1"/>
</dbReference>
<dbReference type="EMBL" id="BJLP01000024">
    <property type="protein sequence ID" value="GEA81188.1"/>
    <property type="molecule type" value="Genomic_DNA"/>
</dbReference>
<reference evidence="13 14" key="1">
    <citation type="submission" date="2019-06" db="EMBL/GenBank/DDBJ databases">
        <title>Whole genome shotgun sequence of Cellulomonas uda NBRC 3747.</title>
        <authorList>
            <person name="Hosoyama A."/>
            <person name="Uohara A."/>
            <person name="Ohji S."/>
            <person name="Ichikawa N."/>
        </authorList>
    </citation>
    <scope>NUCLEOTIDE SEQUENCE [LARGE SCALE GENOMIC DNA]</scope>
    <source>
        <strain evidence="13 14">NBRC 3747</strain>
    </source>
</reference>
<dbReference type="EC" id="3.1.26.4" evidence="5"/>
<evidence type="ECO:0000256" key="7">
    <source>
        <dbReference type="ARBA" id="ARBA00022723"/>
    </source>
</evidence>
<keyword evidence="8" id="KW-0255">Endonuclease</keyword>
<evidence type="ECO:0000256" key="6">
    <source>
        <dbReference type="ARBA" id="ARBA00022722"/>
    </source>
</evidence>
<feature type="domain" description="RNase H type-1" evidence="12">
    <location>
        <begin position="1"/>
        <end position="139"/>
    </location>
</feature>
<dbReference type="InterPro" id="IPR002156">
    <property type="entry name" value="RNaseH_domain"/>
</dbReference>
<evidence type="ECO:0000256" key="9">
    <source>
        <dbReference type="ARBA" id="ARBA00022801"/>
    </source>
</evidence>
<evidence type="ECO:0000256" key="5">
    <source>
        <dbReference type="ARBA" id="ARBA00012180"/>
    </source>
</evidence>
<keyword evidence="7" id="KW-0479">Metal-binding</keyword>
<protein>
    <recommendedName>
        <fullName evidence="5">ribonuclease H</fullName>
        <ecNumber evidence="5">3.1.26.4</ecNumber>
    </recommendedName>
</protein>
<evidence type="ECO:0000256" key="1">
    <source>
        <dbReference type="ARBA" id="ARBA00000077"/>
    </source>
</evidence>
<dbReference type="AlphaFoldDB" id="A0A4Y3KDU6"/>
<evidence type="ECO:0000256" key="2">
    <source>
        <dbReference type="ARBA" id="ARBA00001946"/>
    </source>
</evidence>